<dbReference type="OrthoDB" id="146583at2759"/>
<name>A0A225UVU9_9STRA</name>
<feature type="chain" id="PRO_5013030875" evidence="1">
    <location>
        <begin position="20"/>
        <end position="176"/>
    </location>
</feature>
<proteinExistence type="predicted"/>
<accession>A0A225UVU9</accession>
<evidence type="ECO:0000313" key="2">
    <source>
        <dbReference type="EMBL" id="OWY96706.1"/>
    </source>
</evidence>
<sequence>MRSLFWIFLWGLIYLSTYTEVTLATGSEKLSTFDSVKSTTFSSSKNTQTSSRFLRRDKVASTNTAIDVDNADNEERQANIGGGALEKLTGAAITVIEAIYKGAAKIVGQANVDKFRAKIRELHVKLLYKMKEDPDKLLARAKYQPHPILRARHQKTGEMYRDYFLLRKAKEKKHHV</sequence>
<protein>
    <submittedName>
        <fullName evidence="2">RxLR effector protein</fullName>
    </submittedName>
</protein>
<evidence type="ECO:0000313" key="3">
    <source>
        <dbReference type="Proteomes" id="UP000198211"/>
    </source>
</evidence>
<dbReference type="AlphaFoldDB" id="A0A225UVU9"/>
<keyword evidence="3" id="KW-1185">Reference proteome</keyword>
<dbReference type="EMBL" id="NBNE01011314">
    <property type="protein sequence ID" value="OWY96706.1"/>
    <property type="molecule type" value="Genomic_DNA"/>
</dbReference>
<gene>
    <name evidence="2" type="ORF">PHMEG_00032960</name>
</gene>
<keyword evidence="1" id="KW-0732">Signal</keyword>
<dbReference type="Proteomes" id="UP000198211">
    <property type="component" value="Unassembled WGS sequence"/>
</dbReference>
<comment type="caution">
    <text evidence="2">The sequence shown here is derived from an EMBL/GenBank/DDBJ whole genome shotgun (WGS) entry which is preliminary data.</text>
</comment>
<evidence type="ECO:0000256" key="1">
    <source>
        <dbReference type="SAM" id="SignalP"/>
    </source>
</evidence>
<feature type="signal peptide" evidence="1">
    <location>
        <begin position="1"/>
        <end position="19"/>
    </location>
</feature>
<reference evidence="3" key="1">
    <citation type="submission" date="2017-03" db="EMBL/GenBank/DDBJ databases">
        <title>Phytopthora megakarya and P. palmivora, two closely related causual agents of cacao black pod achieved similar genome size and gene model numbers by different mechanisms.</title>
        <authorList>
            <person name="Ali S."/>
            <person name="Shao J."/>
            <person name="Larry D.J."/>
            <person name="Kronmiller B."/>
            <person name="Shen D."/>
            <person name="Strem M.D."/>
            <person name="Melnick R.L."/>
            <person name="Guiltinan M.J."/>
            <person name="Tyler B.M."/>
            <person name="Meinhardt L.W."/>
            <person name="Bailey B.A."/>
        </authorList>
    </citation>
    <scope>NUCLEOTIDE SEQUENCE [LARGE SCALE GENOMIC DNA]</scope>
    <source>
        <strain evidence="3">zdho120</strain>
    </source>
</reference>
<organism evidence="2 3">
    <name type="scientific">Phytophthora megakarya</name>
    <dbReference type="NCBI Taxonomy" id="4795"/>
    <lineage>
        <taxon>Eukaryota</taxon>
        <taxon>Sar</taxon>
        <taxon>Stramenopiles</taxon>
        <taxon>Oomycota</taxon>
        <taxon>Peronosporomycetes</taxon>
        <taxon>Peronosporales</taxon>
        <taxon>Peronosporaceae</taxon>
        <taxon>Phytophthora</taxon>
    </lineage>
</organism>